<dbReference type="PANTHER" id="PTHR42680:SF3">
    <property type="entry name" value="DCTP DEAMINASE"/>
    <property type="match status" value="1"/>
</dbReference>
<dbReference type="AlphaFoldDB" id="A0A1L1PE88"/>
<name>A0A1L1PE88_HYDIT</name>
<dbReference type="PANTHER" id="PTHR42680">
    <property type="entry name" value="DCTP DEAMINASE"/>
    <property type="match status" value="1"/>
</dbReference>
<dbReference type="Proteomes" id="UP000028878">
    <property type="component" value="Unassembled WGS sequence"/>
</dbReference>
<reference evidence="4" key="1">
    <citation type="submission" date="2014-11" db="EMBL/GenBank/DDBJ databases">
        <title>Draft genome sequence of Hydrogenophaga intermedia S1.</title>
        <authorList>
            <person name="Gan H.M."/>
            <person name="Chew T.H."/>
            <person name="Stolz A."/>
        </authorList>
    </citation>
    <scope>NUCLEOTIDE SEQUENCE [LARGE SCALE GENOMIC DNA]</scope>
    <source>
        <strain evidence="4">S1</strain>
    </source>
</reference>
<organism evidence="3 4">
    <name type="scientific">Hydrogenophaga intermedia</name>
    <dbReference type="NCBI Taxonomy" id="65786"/>
    <lineage>
        <taxon>Bacteria</taxon>
        <taxon>Pseudomonadati</taxon>
        <taxon>Pseudomonadota</taxon>
        <taxon>Betaproteobacteria</taxon>
        <taxon>Burkholderiales</taxon>
        <taxon>Comamonadaceae</taxon>
        <taxon>Hydrogenophaga</taxon>
    </lineage>
</organism>
<proteinExistence type="predicted"/>
<evidence type="ECO:0000256" key="2">
    <source>
        <dbReference type="ARBA" id="ARBA00023080"/>
    </source>
</evidence>
<dbReference type="EMBL" id="CCAE010000022">
    <property type="protein sequence ID" value="CDN88382.1"/>
    <property type="molecule type" value="Genomic_DNA"/>
</dbReference>
<dbReference type="GO" id="GO:0006229">
    <property type="term" value="P:dUTP biosynthetic process"/>
    <property type="evidence" value="ECO:0007669"/>
    <property type="project" value="InterPro"/>
</dbReference>
<dbReference type="EC" id="3.5.4.13" evidence="3"/>
<keyword evidence="1 3" id="KW-0378">Hydrolase</keyword>
<dbReference type="NCBIfam" id="TIGR02274">
    <property type="entry name" value="dCTP_deam"/>
    <property type="match status" value="1"/>
</dbReference>
<dbReference type="InterPro" id="IPR011962">
    <property type="entry name" value="dCTP_deaminase"/>
</dbReference>
<gene>
    <name evidence="3" type="primary">dcd_2</name>
    <name evidence="3" type="ORF">BN948_02816</name>
</gene>
<dbReference type="RefSeq" id="WP_081921958.1">
    <property type="nucleotide sequence ID" value="NZ_CCAE010000022.1"/>
</dbReference>
<dbReference type="Gene3D" id="2.70.40.10">
    <property type="match status" value="1"/>
</dbReference>
<evidence type="ECO:0000313" key="4">
    <source>
        <dbReference type="Proteomes" id="UP000028878"/>
    </source>
</evidence>
<dbReference type="SUPFAM" id="SSF51283">
    <property type="entry name" value="dUTPase-like"/>
    <property type="match status" value="1"/>
</dbReference>
<dbReference type="InterPro" id="IPR036157">
    <property type="entry name" value="dUTPase-like_sf"/>
</dbReference>
<dbReference type="CDD" id="cd07557">
    <property type="entry name" value="trimeric_dUTPase"/>
    <property type="match status" value="1"/>
</dbReference>
<dbReference type="InterPro" id="IPR033704">
    <property type="entry name" value="dUTPase_trimeric"/>
</dbReference>
<accession>A0A1L1PE88</accession>
<evidence type="ECO:0000313" key="3">
    <source>
        <dbReference type="EMBL" id="CDN88382.1"/>
    </source>
</evidence>
<sequence>MTALSRSSILARMRSRELVISPILGADQLGMSSVDLRMGTVVLVARAGAQSHVDPDAYANDPQRAHGAMEGKKQKHERFDIPFGESFLLHPGALALVPTLEWVVLPGDIQGVVTARSSWAREGLNIATATIVNPGYMGIVTLELANFGQIPIKLYPGLRLAQIAFYGLNRMDPARDDEHLKMQGQFHMAFEPSAGDIAKKDEAFLRRDSVRT</sequence>
<evidence type="ECO:0000256" key="1">
    <source>
        <dbReference type="ARBA" id="ARBA00022801"/>
    </source>
</evidence>
<keyword evidence="4" id="KW-1185">Reference proteome</keyword>
<protein>
    <submittedName>
        <fullName evidence="3">Deoxycytidine triphosphate deaminase</fullName>
        <ecNumber evidence="3">3.5.4.13</ecNumber>
    </submittedName>
</protein>
<dbReference type="Pfam" id="PF22769">
    <property type="entry name" value="DCD"/>
    <property type="match status" value="1"/>
</dbReference>
<keyword evidence="2" id="KW-0546">Nucleotide metabolism</keyword>
<dbReference type="GO" id="GO:0008829">
    <property type="term" value="F:dCTP deaminase activity"/>
    <property type="evidence" value="ECO:0007669"/>
    <property type="project" value="UniProtKB-EC"/>
</dbReference>